<reference evidence="4 5" key="1">
    <citation type="submission" date="2019-12" db="EMBL/GenBank/DDBJ databases">
        <authorList>
            <person name="Xu J."/>
        </authorList>
    </citation>
    <scope>NUCLEOTIDE SEQUENCE [LARGE SCALE GENOMIC DNA]</scope>
    <source>
        <strain evidence="4 5">HX-5-24</strain>
    </source>
</reference>
<feature type="chain" id="PRO_5028850620" evidence="2">
    <location>
        <begin position="23"/>
        <end position="1055"/>
    </location>
</feature>
<dbReference type="InterPro" id="IPR056823">
    <property type="entry name" value="TEN-like_YD-shell"/>
</dbReference>
<keyword evidence="5" id="KW-1185">Reference proteome</keyword>
<organism evidence="4 5">
    <name type="scientific">Noviluteimonas gilva</name>
    <dbReference type="NCBI Taxonomy" id="2682097"/>
    <lineage>
        <taxon>Bacteria</taxon>
        <taxon>Pseudomonadati</taxon>
        <taxon>Pseudomonadota</taxon>
        <taxon>Gammaproteobacteria</taxon>
        <taxon>Lysobacterales</taxon>
        <taxon>Lysobacteraceae</taxon>
        <taxon>Noviluteimonas</taxon>
    </lineage>
</organism>
<sequence>MNGKTLAVALALSAAGAVDANAQTYIRTDTTTYEDNLDKWVIGQPMASVNVDTGLVESETKYDPITALPTDVYAFGKLKQRLTYNADGTVATVSDAKDSASFNTTTTFGNWKRGIPQTITHPDGASTSAVVDDLGQILSATDETGAKTCYAYDAMGRVRKITYPSETISGVCDASAWAETIVSFSAGNPAIYGMPAGAWWQTTVNGNARKITVYDGLLRPVVEETLDLAEPATRKVVTFRRFDAAGQTVFQSYPLNAPGTLSFADPSLKGTSSTFDALGRPTRVEQHAEPEFGGVVATTMAYLAGFQTRVTNPRGQASTTAFKTYAEPTTDWPVSIVQPAGSYTDITRDVFGKPTSIRRRDAGNLVSATRTYGYTQAQELCRLHEPETGSTYMGYDAAGLLAWSASGYAPGSTCVSDAAVAARRSDHAYDNRNRITSLTFADGLGNTSYAYTADGLPAAQSVDNGSGAVVTTTYGYNKRRLLTSERLSWASINWMLGYGYDAHANVASQSYPPNVVIDYAPDALGRPTRAGTYATNVTYHPNGTVDSFTYGNGVQHKAHQNARLLPERSRDFRGTAGILDDSYDYDQNGNVVAISDGATAGATDRNMVYDQQDRLTRMTSPMLGGTGAIDYGYDVLDNIVSVSAPNRSQRYCYEDGTNRLTTLRAGATAQCSNGTAAMVAFAYDLQGNLKTKNNVHFQFGLDNRLRSTTGGVASSYIYDAIGRRVRDYTTGSRYSLYTQGGLLAYTSDVRKQESAHYVYLGDKLIATRTVPTGSTNATVRYQHTDALGTPVAVTDANGTVIERSHYEPYGKVLNHAARDGVGFTGHVEDKATGLTYMQQRYYDSTCGCFLSVDPVTAYGNGDMRFFNRYAYAFNNPYGLTDPDGRSPKLIRPLIKALKNGGDVRSALKETGTEMVDSLVTILDGSSSPVEKAAAVFDFISPVSSGEVTKARTLLKNQLQGAIGEADVAKRLGAEVAGRGVAIKGSDGRLTIVDIMRKDGTAVEVKTGGAHLSRGQAGLAQDAATGSYVMPVGNNAKAAGLTPSEPIVAKFLEERL</sequence>
<keyword evidence="1" id="KW-0677">Repeat</keyword>
<dbReference type="RefSeq" id="WP_156641567.1">
    <property type="nucleotide sequence ID" value="NZ_WOXT01000002.1"/>
</dbReference>
<dbReference type="PANTHER" id="PTHR32305:SF15">
    <property type="entry name" value="PROTEIN RHSA-RELATED"/>
    <property type="match status" value="1"/>
</dbReference>
<proteinExistence type="predicted"/>
<dbReference type="InterPro" id="IPR050708">
    <property type="entry name" value="T6SS_VgrG/RHS"/>
</dbReference>
<evidence type="ECO:0000313" key="5">
    <source>
        <dbReference type="Proteomes" id="UP000479692"/>
    </source>
</evidence>
<dbReference type="InterPro" id="IPR031325">
    <property type="entry name" value="RHS_repeat"/>
</dbReference>
<dbReference type="EMBL" id="WOXT01000002">
    <property type="protein sequence ID" value="MUV14266.1"/>
    <property type="molecule type" value="Genomic_DNA"/>
</dbReference>
<accession>A0A7C9M364</accession>
<feature type="domain" description="Teneurin-like YD-shell" evidence="3">
    <location>
        <begin position="629"/>
        <end position="876"/>
    </location>
</feature>
<comment type="caution">
    <text evidence="4">The sequence shown here is derived from an EMBL/GenBank/DDBJ whole genome shotgun (WGS) entry which is preliminary data.</text>
</comment>
<gene>
    <name evidence="4" type="ORF">GN331_08615</name>
</gene>
<evidence type="ECO:0000259" key="3">
    <source>
        <dbReference type="Pfam" id="PF25023"/>
    </source>
</evidence>
<dbReference type="NCBIfam" id="TIGR03696">
    <property type="entry name" value="Rhs_assc_core"/>
    <property type="match status" value="1"/>
</dbReference>
<dbReference type="Pfam" id="PF05593">
    <property type="entry name" value="RHS_repeat"/>
    <property type="match status" value="1"/>
</dbReference>
<evidence type="ECO:0000256" key="2">
    <source>
        <dbReference type="SAM" id="SignalP"/>
    </source>
</evidence>
<dbReference type="AlphaFoldDB" id="A0A7C9M364"/>
<dbReference type="InterPro" id="IPR022385">
    <property type="entry name" value="Rhs_assc_core"/>
</dbReference>
<feature type="signal peptide" evidence="2">
    <location>
        <begin position="1"/>
        <end position="22"/>
    </location>
</feature>
<name>A0A7C9M364_9GAMM</name>
<dbReference type="Pfam" id="PF25023">
    <property type="entry name" value="TEN_YD-shell"/>
    <property type="match status" value="1"/>
</dbReference>
<evidence type="ECO:0000313" key="4">
    <source>
        <dbReference type="EMBL" id="MUV14266.1"/>
    </source>
</evidence>
<dbReference type="PANTHER" id="PTHR32305">
    <property type="match status" value="1"/>
</dbReference>
<dbReference type="Gene3D" id="2.180.10.10">
    <property type="entry name" value="RHS repeat-associated core"/>
    <property type="match status" value="3"/>
</dbReference>
<protein>
    <submittedName>
        <fullName evidence="4">RHS repeat protein</fullName>
    </submittedName>
</protein>
<evidence type="ECO:0000256" key="1">
    <source>
        <dbReference type="ARBA" id="ARBA00022737"/>
    </source>
</evidence>
<dbReference type="Proteomes" id="UP000479692">
    <property type="component" value="Unassembled WGS sequence"/>
</dbReference>
<keyword evidence="2" id="KW-0732">Signal</keyword>